<keyword evidence="7" id="KW-1133">Transmembrane helix</keyword>
<accession>A0A6G4A0K7</accession>
<dbReference type="Gene3D" id="3.30.450.20">
    <property type="entry name" value="PAS domain"/>
    <property type="match status" value="2"/>
</dbReference>
<evidence type="ECO:0000313" key="10">
    <source>
        <dbReference type="EMBL" id="NEW07905.1"/>
    </source>
</evidence>
<dbReference type="InterPro" id="IPR003660">
    <property type="entry name" value="HAMP_dom"/>
</dbReference>
<feature type="transmembrane region" description="Helical" evidence="7">
    <location>
        <begin position="302"/>
        <end position="320"/>
    </location>
</feature>
<evidence type="ECO:0000256" key="3">
    <source>
        <dbReference type="ARBA" id="ARBA00023136"/>
    </source>
</evidence>
<gene>
    <name evidence="10" type="ORF">GK047_18050</name>
</gene>
<comment type="similarity">
    <text evidence="5">Belongs to the methyl-accepting chemotaxis (MCP) protein family.</text>
</comment>
<dbReference type="EMBL" id="JAAIKC010000007">
    <property type="protein sequence ID" value="NEW07905.1"/>
    <property type="molecule type" value="Genomic_DNA"/>
</dbReference>
<dbReference type="Gene3D" id="1.10.287.950">
    <property type="entry name" value="Methyl-accepting chemotaxis protein"/>
    <property type="match status" value="1"/>
</dbReference>
<keyword evidence="2" id="KW-1003">Cell membrane</keyword>
<evidence type="ECO:0000256" key="7">
    <source>
        <dbReference type="SAM" id="Phobius"/>
    </source>
</evidence>
<dbReference type="SUPFAM" id="SSF58104">
    <property type="entry name" value="Methyl-accepting chemotaxis protein (MCP) signaling domain"/>
    <property type="match status" value="1"/>
</dbReference>
<dbReference type="PROSITE" id="PS50111">
    <property type="entry name" value="CHEMOTAXIS_TRANSDUC_2"/>
    <property type="match status" value="1"/>
</dbReference>
<dbReference type="RefSeq" id="WP_163949765.1">
    <property type="nucleotide sequence ID" value="NZ_JAAIKC010000007.1"/>
</dbReference>
<comment type="caution">
    <text evidence="10">The sequence shown here is derived from an EMBL/GenBank/DDBJ whole genome shotgun (WGS) entry which is preliminary data.</text>
</comment>
<reference evidence="10" key="1">
    <citation type="submission" date="2020-02" db="EMBL/GenBank/DDBJ databases">
        <authorList>
            <person name="Shen X.-R."/>
            <person name="Zhang Y.-X."/>
        </authorList>
    </citation>
    <scope>NUCLEOTIDE SEQUENCE</scope>
    <source>
        <strain evidence="10">SYP-B3998</strain>
    </source>
</reference>
<evidence type="ECO:0000256" key="2">
    <source>
        <dbReference type="ARBA" id="ARBA00022475"/>
    </source>
</evidence>
<dbReference type="CDD" id="cd12912">
    <property type="entry name" value="PDC2_MCP_like"/>
    <property type="match status" value="1"/>
</dbReference>
<organism evidence="10">
    <name type="scientific">Paenibacillus sp. SYP-B3998</name>
    <dbReference type="NCBI Taxonomy" id="2678564"/>
    <lineage>
        <taxon>Bacteria</taxon>
        <taxon>Bacillati</taxon>
        <taxon>Bacillota</taxon>
        <taxon>Bacilli</taxon>
        <taxon>Bacillales</taxon>
        <taxon>Paenibacillaceae</taxon>
        <taxon>Paenibacillus</taxon>
    </lineage>
</organism>
<evidence type="ECO:0000259" key="9">
    <source>
        <dbReference type="PROSITE" id="PS50885"/>
    </source>
</evidence>
<comment type="subcellular location">
    <subcellularLocation>
        <location evidence="1">Cell membrane</location>
    </subcellularLocation>
</comment>
<evidence type="ECO:0000256" key="4">
    <source>
        <dbReference type="ARBA" id="ARBA00023224"/>
    </source>
</evidence>
<dbReference type="Pfam" id="PF22673">
    <property type="entry name" value="MCP-like_PDC_1"/>
    <property type="match status" value="1"/>
</dbReference>
<dbReference type="SMART" id="SM00304">
    <property type="entry name" value="HAMP"/>
    <property type="match status" value="1"/>
</dbReference>
<feature type="domain" description="Methyl-accepting transducer" evidence="8">
    <location>
        <begin position="395"/>
        <end position="645"/>
    </location>
</feature>
<dbReference type="CDD" id="cd11386">
    <property type="entry name" value="MCP_signal"/>
    <property type="match status" value="1"/>
</dbReference>
<evidence type="ECO:0000256" key="5">
    <source>
        <dbReference type="ARBA" id="ARBA00029447"/>
    </source>
</evidence>
<dbReference type="CDD" id="cd06225">
    <property type="entry name" value="HAMP"/>
    <property type="match status" value="1"/>
</dbReference>
<keyword evidence="3 7" id="KW-0472">Membrane</keyword>
<proteinExistence type="inferred from homology"/>
<dbReference type="CDD" id="cd12913">
    <property type="entry name" value="PDC1_MCP_like"/>
    <property type="match status" value="1"/>
</dbReference>
<dbReference type="PANTHER" id="PTHR32089">
    <property type="entry name" value="METHYL-ACCEPTING CHEMOTAXIS PROTEIN MCPB"/>
    <property type="match status" value="1"/>
</dbReference>
<evidence type="ECO:0000256" key="1">
    <source>
        <dbReference type="ARBA" id="ARBA00004236"/>
    </source>
</evidence>
<dbReference type="GO" id="GO:0007165">
    <property type="term" value="P:signal transduction"/>
    <property type="evidence" value="ECO:0007669"/>
    <property type="project" value="UniProtKB-KW"/>
</dbReference>
<protein>
    <submittedName>
        <fullName evidence="10">Methyl-accepting chemotaxis protein</fullName>
    </submittedName>
</protein>
<evidence type="ECO:0000259" key="8">
    <source>
        <dbReference type="PROSITE" id="PS50111"/>
    </source>
</evidence>
<dbReference type="Pfam" id="PF00672">
    <property type="entry name" value="HAMP"/>
    <property type="match status" value="1"/>
</dbReference>
<name>A0A6G4A0K7_9BACL</name>
<keyword evidence="7" id="KW-0812">Transmembrane</keyword>
<feature type="transmembrane region" description="Helical" evidence="7">
    <location>
        <begin position="6"/>
        <end position="29"/>
    </location>
</feature>
<sequence>MKSLKTMLVMILASITVVIFVGQSFFSFFQFKKEVLARVEEKLTLEADNKADQLYGMLQKPAKLSEGLTFTIGTSTIKEINKIEEATKQFVAADPLIVGGGFWMQPNAFDPKAKLFARYAYKDKQDIVFDNQYSVGTFDYFKEDWYKNGFLGRQNVWSAPYKDSVTGVPMITVTSAIKQKNEVIGVATIDIGMMELQKQVTSMKVGMEGHAFIIASDGAYISHRDKDKTMDTKMTEEQNDEIRALGSQIIKSTSHALTLTQYDGKKAYVTYAPIGDTGMKIVTIMYYAEILQPINQYLKTTIIIFTIAMLIFIALLYWFIHRQVSTPLLKLRKEIHTLVEKGGDLTQSIGVSGKNEIGQLATSLNEFIANLRGIVANVVGYANQVEEFSSSSSLSAAEVGNASNQVAVIIQDVANGSSKQTSSVMEIAENMANTQQLVSTTKNEIEQATDNALRATVFAEQGGEAILDAVQEVEKIVEITSETRTLIRKLEESSNQIGEIITTITAIASSTHLLALNASIEAARAGEHGKGFGVVASEIRKLAEQSEVATEKISTLVLMIQQETLSSVTIIEQNSEIVTSLTAKTQLGSHAFSEIKGKVSETEQSILHLHHVIEKVMENSEQVMTDIQEASAISEEMTASTEEVAANIEEQNASINLMSSNLKEMNLIAEQLRNEVSKFIV</sequence>
<dbReference type="Gene3D" id="6.10.340.10">
    <property type="match status" value="1"/>
</dbReference>
<keyword evidence="4 6" id="KW-0807">Transducer</keyword>
<dbReference type="PANTHER" id="PTHR32089:SF112">
    <property type="entry name" value="LYSOZYME-LIKE PROTEIN-RELATED"/>
    <property type="match status" value="1"/>
</dbReference>
<feature type="domain" description="HAMP" evidence="9">
    <location>
        <begin position="322"/>
        <end position="376"/>
    </location>
</feature>
<dbReference type="GO" id="GO:0005886">
    <property type="term" value="C:plasma membrane"/>
    <property type="evidence" value="ECO:0007669"/>
    <property type="project" value="UniProtKB-SubCell"/>
</dbReference>
<dbReference type="InterPro" id="IPR004089">
    <property type="entry name" value="MCPsignal_dom"/>
</dbReference>
<dbReference type="AlphaFoldDB" id="A0A6G4A0K7"/>
<dbReference type="Pfam" id="PF00015">
    <property type="entry name" value="MCPsignal"/>
    <property type="match status" value="1"/>
</dbReference>
<evidence type="ECO:0000256" key="6">
    <source>
        <dbReference type="PROSITE-ProRule" id="PRU00284"/>
    </source>
</evidence>
<dbReference type="PROSITE" id="PS50885">
    <property type="entry name" value="HAMP"/>
    <property type="match status" value="1"/>
</dbReference>
<dbReference type="SMART" id="SM00283">
    <property type="entry name" value="MA"/>
    <property type="match status" value="1"/>
</dbReference>